<dbReference type="InterPro" id="IPR047650">
    <property type="entry name" value="Transpos_IS110"/>
</dbReference>
<dbReference type="Pfam" id="PF02371">
    <property type="entry name" value="Transposase_20"/>
    <property type="match status" value="1"/>
</dbReference>
<dbReference type="Proteomes" id="UP000782519">
    <property type="component" value="Unassembled WGS sequence"/>
</dbReference>
<dbReference type="GO" id="GO:0003677">
    <property type="term" value="F:DNA binding"/>
    <property type="evidence" value="ECO:0007669"/>
    <property type="project" value="InterPro"/>
</dbReference>
<proteinExistence type="predicted"/>
<accession>A0A933S1X5</accession>
<sequence>MTASSSSDNNFVGIDVGGASLDVAWHRGGRAHYANRPDAIAELVQRLGAGPQLTRIAVEPTGGYEKPLVKALRQAGLPVEIVHTSRFAAYRTLIGQNAKSDTSDARLLAAYAASPDEIRGRKPDHVELEQDPVREALHECASRRDQLKQMIHAESCRLATTRLAEIRQAIEQHLDMLRTEDKRLQQMMQTLLRQSADLVAAQRLLTSIKGIGVTSATALIAMVPELGRVDNKAAAALVGVAPFVRQSGTMTAPARIRGGRAAVRHILYMAAVAASRHNKILRPFYERLIADGKPVKVALIAVLRRLVVFANAVLRSGQPWKGASPT</sequence>
<dbReference type="GO" id="GO:0004803">
    <property type="term" value="F:transposase activity"/>
    <property type="evidence" value="ECO:0007669"/>
    <property type="project" value="InterPro"/>
</dbReference>
<dbReference type="NCBIfam" id="NF033542">
    <property type="entry name" value="transpos_IS110"/>
    <property type="match status" value="1"/>
</dbReference>
<evidence type="ECO:0000259" key="2">
    <source>
        <dbReference type="Pfam" id="PF02371"/>
    </source>
</evidence>
<organism evidence="3 4">
    <name type="scientific">Rhodopseudomonas palustris</name>
    <dbReference type="NCBI Taxonomy" id="1076"/>
    <lineage>
        <taxon>Bacteria</taxon>
        <taxon>Pseudomonadati</taxon>
        <taxon>Pseudomonadota</taxon>
        <taxon>Alphaproteobacteria</taxon>
        <taxon>Hyphomicrobiales</taxon>
        <taxon>Nitrobacteraceae</taxon>
        <taxon>Rhodopseudomonas</taxon>
    </lineage>
</organism>
<name>A0A933S1X5_RHOPL</name>
<evidence type="ECO:0000259" key="1">
    <source>
        <dbReference type="Pfam" id="PF01548"/>
    </source>
</evidence>
<protein>
    <submittedName>
        <fullName evidence="3">IS110 family transposase</fullName>
    </submittedName>
</protein>
<dbReference type="InterPro" id="IPR002525">
    <property type="entry name" value="Transp_IS110-like_N"/>
</dbReference>
<dbReference type="Pfam" id="PF01548">
    <property type="entry name" value="DEDD_Tnp_IS110"/>
    <property type="match status" value="1"/>
</dbReference>
<feature type="domain" description="Transposase IS116/IS110/IS902 C-terminal" evidence="2">
    <location>
        <begin position="203"/>
        <end position="286"/>
    </location>
</feature>
<feature type="domain" description="Transposase IS110-like N-terminal" evidence="1">
    <location>
        <begin position="12"/>
        <end position="159"/>
    </location>
</feature>
<evidence type="ECO:0000313" key="4">
    <source>
        <dbReference type="Proteomes" id="UP000782519"/>
    </source>
</evidence>
<reference evidence="3" key="1">
    <citation type="submission" date="2020-07" db="EMBL/GenBank/DDBJ databases">
        <title>Huge and variable diversity of episymbiotic CPR bacteria and DPANN archaea in groundwater ecosystems.</title>
        <authorList>
            <person name="He C.Y."/>
            <person name="Keren R."/>
            <person name="Whittaker M."/>
            <person name="Farag I.F."/>
            <person name="Doudna J."/>
            <person name="Cate J.H.D."/>
            <person name="Banfield J.F."/>
        </authorList>
    </citation>
    <scope>NUCLEOTIDE SEQUENCE</scope>
    <source>
        <strain evidence="3">NC_groundwater_1818_Pr3_B-0.1um_66_35</strain>
    </source>
</reference>
<dbReference type="InterPro" id="IPR003346">
    <property type="entry name" value="Transposase_20"/>
</dbReference>
<dbReference type="GO" id="GO:0006313">
    <property type="term" value="P:DNA transposition"/>
    <property type="evidence" value="ECO:0007669"/>
    <property type="project" value="InterPro"/>
</dbReference>
<dbReference type="EMBL" id="JACRJB010000064">
    <property type="protein sequence ID" value="MBI5132264.1"/>
    <property type="molecule type" value="Genomic_DNA"/>
</dbReference>
<evidence type="ECO:0000313" key="3">
    <source>
        <dbReference type="EMBL" id="MBI5132264.1"/>
    </source>
</evidence>
<gene>
    <name evidence="3" type="ORF">HZA66_22705</name>
</gene>
<dbReference type="AlphaFoldDB" id="A0A933S1X5"/>
<dbReference type="PANTHER" id="PTHR33055:SF13">
    <property type="entry name" value="TRANSPOSASE"/>
    <property type="match status" value="1"/>
</dbReference>
<dbReference type="PANTHER" id="PTHR33055">
    <property type="entry name" value="TRANSPOSASE FOR INSERTION SEQUENCE ELEMENT IS1111A"/>
    <property type="match status" value="1"/>
</dbReference>
<comment type="caution">
    <text evidence="3">The sequence shown here is derived from an EMBL/GenBank/DDBJ whole genome shotgun (WGS) entry which is preliminary data.</text>
</comment>